<name>A0A363UKB1_9GAMM</name>
<evidence type="ECO:0000313" key="3">
    <source>
        <dbReference type="Proteomes" id="UP000251800"/>
    </source>
</evidence>
<organism evidence="2 3">
    <name type="scientific">Abyssibacter profundi</name>
    <dbReference type="NCBI Taxonomy" id="2182787"/>
    <lineage>
        <taxon>Bacteria</taxon>
        <taxon>Pseudomonadati</taxon>
        <taxon>Pseudomonadota</taxon>
        <taxon>Gammaproteobacteria</taxon>
        <taxon>Chromatiales</taxon>
        <taxon>Oceanococcaceae</taxon>
        <taxon>Abyssibacter</taxon>
    </lineage>
</organism>
<evidence type="ECO:0000256" key="1">
    <source>
        <dbReference type="ARBA" id="ARBA00022946"/>
    </source>
</evidence>
<keyword evidence="3" id="KW-1185">Reference proteome</keyword>
<dbReference type="NCBIfam" id="TIGR03317">
    <property type="entry name" value="ygfZ_signature"/>
    <property type="match status" value="1"/>
</dbReference>
<reference evidence="2 3" key="1">
    <citation type="submission" date="2018-05" db="EMBL/GenBank/DDBJ databases">
        <title>Abyssibacter profundi OUC007T gen. nov., sp. nov, a marine bacterium isolated from seawater of the Mariana Trench.</title>
        <authorList>
            <person name="Zhou S."/>
        </authorList>
    </citation>
    <scope>NUCLEOTIDE SEQUENCE [LARGE SCALE GENOMIC DNA]</scope>
    <source>
        <strain evidence="2 3">OUC007</strain>
    </source>
</reference>
<dbReference type="InterPro" id="IPR017703">
    <property type="entry name" value="YgfZ/GCV_T_CS"/>
</dbReference>
<sequence>MGREYTGSTQSRHALTTCAGVDQDLPTDGIPLMNTSSPWTVLCVDGRDAQDFLHRQLTADIAGLVPEQCVQAGLCQPDGRLLATPVVCWLEGRLRLILPADLAQPVSRRLQMFVLRDDVQLSVSDVPCRPIEANHSLAAGQTQETTDGLQLSLAGDVPRTLQLGGETSNHIDVDTWRRQTIAAGAPQIYATTSGQLLPQSLRLDQLGGVSFRKGCYPGQEVVARLHYRGQLKRLLARADIEQGSCSPGETVQMDGRGIGLVVEAVDDAALVVVHQDALGGTGETIHGQLHIAERSLHG</sequence>
<dbReference type="OrthoDB" id="9796287at2"/>
<dbReference type="PANTHER" id="PTHR22602">
    <property type="entry name" value="TRANSFERASE CAF17, MITOCHONDRIAL-RELATED"/>
    <property type="match status" value="1"/>
</dbReference>
<dbReference type="AlphaFoldDB" id="A0A363UKB1"/>
<dbReference type="Proteomes" id="UP000251800">
    <property type="component" value="Unassembled WGS sequence"/>
</dbReference>
<keyword evidence="1" id="KW-0809">Transit peptide</keyword>
<dbReference type="SUPFAM" id="SSF103025">
    <property type="entry name" value="Folate-binding domain"/>
    <property type="match status" value="1"/>
</dbReference>
<dbReference type="Gene3D" id="2.40.30.160">
    <property type="match status" value="1"/>
</dbReference>
<gene>
    <name evidence="2" type="ORF">DEH80_10690</name>
</gene>
<dbReference type="EMBL" id="QEQK01000008">
    <property type="protein sequence ID" value="PWN55875.1"/>
    <property type="molecule type" value="Genomic_DNA"/>
</dbReference>
<evidence type="ECO:0000313" key="2">
    <source>
        <dbReference type="EMBL" id="PWN55875.1"/>
    </source>
</evidence>
<proteinExistence type="predicted"/>
<accession>A0A363UKB1</accession>
<comment type="caution">
    <text evidence="2">The sequence shown here is derived from an EMBL/GenBank/DDBJ whole genome shotgun (WGS) entry which is preliminary data.</text>
</comment>
<dbReference type="InterPro" id="IPR045179">
    <property type="entry name" value="YgfZ/GcvT"/>
</dbReference>
<protein>
    <submittedName>
        <fullName evidence="2">Uncharacterized protein</fullName>
    </submittedName>
</protein>
<dbReference type="GO" id="GO:0016226">
    <property type="term" value="P:iron-sulfur cluster assembly"/>
    <property type="evidence" value="ECO:0007669"/>
    <property type="project" value="TreeGrafter"/>
</dbReference>
<dbReference type="Gene3D" id="3.30.1360.120">
    <property type="entry name" value="Probable tRNA modification gtpase trme, domain 1"/>
    <property type="match status" value="1"/>
</dbReference>
<dbReference type="PANTHER" id="PTHR22602:SF0">
    <property type="entry name" value="TRANSFERASE CAF17, MITOCHONDRIAL-RELATED"/>
    <property type="match status" value="1"/>
</dbReference>
<dbReference type="InterPro" id="IPR027266">
    <property type="entry name" value="TrmE/GcvT-like"/>
</dbReference>